<dbReference type="PANTHER" id="PTHR43557">
    <property type="entry name" value="APOPTOSIS-INDUCING FACTOR 1"/>
    <property type="match status" value="1"/>
</dbReference>
<gene>
    <name evidence="7" type="primary">thcD</name>
    <name evidence="7" type="ORF">PS918_03533</name>
</gene>
<evidence type="ECO:0000313" key="7">
    <source>
        <dbReference type="EMBL" id="VVP94115.1"/>
    </source>
</evidence>
<dbReference type="Gene3D" id="3.30.390.30">
    <property type="match status" value="1"/>
</dbReference>
<dbReference type="GO" id="GO:0005737">
    <property type="term" value="C:cytoplasm"/>
    <property type="evidence" value="ECO:0007669"/>
    <property type="project" value="TreeGrafter"/>
</dbReference>
<comment type="cofactor">
    <cofactor evidence="1">
        <name>FAD</name>
        <dbReference type="ChEBI" id="CHEBI:57692"/>
    </cofactor>
</comment>
<dbReference type="PANTHER" id="PTHR43557:SF2">
    <property type="entry name" value="RIESKE DOMAIN-CONTAINING PROTEIN-RELATED"/>
    <property type="match status" value="1"/>
</dbReference>
<name>A0A5E7T7I4_PSEFL</name>
<dbReference type="EMBL" id="CABVIY010000004">
    <property type="protein sequence ID" value="VVP94115.1"/>
    <property type="molecule type" value="Genomic_DNA"/>
</dbReference>
<dbReference type="InterPro" id="IPR036188">
    <property type="entry name" value="FAD/NAD-bd_sf"/>
</dbReference>
<dbReference type="InterPro" id="IPR016156">
    <property type="entry name" value="FAD/NAD-linked_Rdtase_dimer_sf"/>
</dbReference>
<dbReference type="SUPFAM" id="SSF55424">
    <property type="entry name" value="FAD/NAD-linked reductases, dimerisation (C-terminal) domain"/>
    <property type="match status" value="1"/>
</dbReference>
<dbReference type="RefSeq" id="WP_150771560.1">
    <property type="nucleotide sequence ID" value="NZ_CABVIY010000004.1"/>
</dbReference>
<dbReference type="EC" id="1.18.1.-" evidence="7"/>
<dbReference type="PRINTS" id="PR00411">
    <property type="entry name" value="PNDRDTASEI"/>
</dbReference>
<dbReference type="SUPFAM" id="SSF51905">
    <property type="entry name" value="FAD/NAD(P)-binding domain"/>
    <property type="match status" value="2"/>
</dbReference>
<dbReference type="InterPro" id="IPR050446">
    <property type="entry name" value="FAD-oxidoreductase/Apoptosis"/>
</dbReference>
<proteinExistence type="predicted"/>
<dbReference type="Proteomes" id="UP000326611">
    <property type="component" value="Unassembled WGS sequence"/>
</dbReference>
<dbReference type="GO" id="GO:0016651">
    <property type="term" value="F:oxidoreductase activity, acting on NAD(P)H"/>
    <property type="evidence" value="ECO:0007669"/>
    <property type="project" value="TreeGrafter"/>
</dbReference>
<evidence type="ECO:0000256" key="4">
    <source>
        <dbReference type="ARBA" id="ARBA00023002"/>
    </source>
</evidence>
<keyword evidence="3" id="KW-0274">FAD</keyword>
<dbReference type="PRINTS" id="PR00368">
    <property type="entry name" value="FADPNR"/>
</dbReference>
<keyword evidence="4 7" id="KW-0560">Oxidoreductase</keyword>
<feature type="domain" description="FAD/NAD(P)-binding" evidence="5">
    <location>
        <begin position="5"/>
        <end position="307"/>
    </location>
</feature>
<accession>A0A5E7T7I4</accession>
<sequence>MSARRIAIVGAGHAGGRVVQHLLGLDDSCRVTLIGEEPYAPYERPALSKAVLAGEQSWSELMLATDEFWTAHPRLERLTARVVGLERERRVLHLDDGRQVGFDELVVATGGAARPLTVPGGDLPGLHVLRGIGDCEKLATTLVAGSRLLVIGAGVIGMEVAATASAAGVSVTVLDVSDQIMRRCLPAPVSQWLAEQHQQVGVTLKSRVVVQSIVQYGDIYQVQVQGFEGVSEMLEAQQVLLAIGIDCDTGFLQEAGITCRNGVVVDASCRSPDAPWCYAVGDVANCENAFYGRLLRQETWRNAENQALAVAQQIAGIAQPYGEIPWMWTDQLGHNIQVVGLIDDADAHVWRGDLAQGKATLVLLKAQRVVAAVMVNQGKERKALEALIRDRRPVDLALLGDVSVSLKAVAA</sequence>
<protein>
    <submittedName>
        <fullName evidence="7">Rhodocoxin reductase</fullName>
        <ecNumber evidence="7">1.18.1.-</ecNumber>
    </submittedName>
</protein>
<dbReference type="Pfam" id="PF14759">
    <property type="entry name" value="Reductase_C"/>
    <property type="match status" value="1"/>
</dbReference>
<dbReference type="Gene3D" id="3.50.50.60">
    <property type="entry name" value="FAD/NAD(P)-binding domain"/>
    <property type="match status" value="2"/>
</dbReference>
<evidence type="ECO:0000259" key="6">
    <source>
        <dbReference type="Pfam" id="PF14759"/>
    </source>
</evidence>
<dbReference type="AlphaFoldDB" id="A0A5E7T7I4"/>
<evidence type="ECO:0000256" key="1">
    <source>
        <dbReference type="ARBA" id="ARBA00001974"/>
    </source>
</evidence>
<evidence type="ECO:0000313" key="8">
    <source>
        <dbReference type="Proteomes" id="UP000326611"/>
    </source>
</evidence>
<evidence type="ECO:0000256" key="3">
    <source>
        <dbReference type="ARBA" id="ARBA00022827"/>
    </source>
</evidence>
<reference evidence="7 8" key="1">
    <citation type="submission" date="2019-09" db="EMBL/GenBank/DDBJ databases">
        <authorList>
            <person name="Chandra G."/>
            <person name="Truman W A."/>
        </authorList>
    </citation>
    <scope>NUCLEOTIDE SEQUENCE [LARGE SCALE GENOMIC DNA]</scope>
    <source>
        <strain evidence="7">PS918</strain>
    </source>
</reference>
<organism evidence="7 8">
    <name type="scientific">Pseudomonas fluorescens</name>
    <dbReference type="NCBI Taxonomy" id="294"/>
    <lineage>
        <taxon>Bacteria</taxon>
        <taxon>Pseudomonadati</taxon>
        <taxon>Pseudomonadota</taxon>
        <taxon>Gammaproteobacteria</taxon>
        <taxon>Pseudomonadales</taxon>
        <taxon>Pseudomonadaceae</taxon>
        <taxon>Pseudomonas</taxon>
    </lineage>
</organism>
<dbReference type="OrthoDB" id="9800167at2"/>
<evidence type="ECO:0000256" key="2">
    <source>
        <dbReference type="ARBA" id="ARBA00022630"/>
    </source>
</evidence>
<keyword evidence="2" id="KW-0285">Flavoprotein</keyword>
<feature type="domain" description="Reductase C-terminal" evidence="6">
    <location>
        <begin position="326"/>
        <end position="409"/>
    </location>
</feature>
<dbReference type="Pfam" id="PF07992">
    <property type="entry name" value="Pyr_redox_2"/>
    <property type="match status" value="1"/>
</dbReference>
<evidence type="ECO:0000259" key="5">
    <source>
        <dbReference type="Pfam" id="PF07992"/>
    </source>
</evidence>
<dbReference type="InterPro" id="IPR023753">
    <property type="entry name" value="FAD/NAD-binding_dom"/>
</dbReference>
<dbReference type="InterPro" id="IPR028202">
    <property type="entry name" value="Reductase_C"/>
</dbReference>